<evidence type="ECO:0000259" key="2">
    <source>
        <dbReference type="PROSITE" id="PS50097"/>
    </source>
</evidence>
<evidence type="ECO:0000313" key="4">
    <source>
        <dbReference type="Proteomes" id="UP000325902"/>
    </source>
</evidence>
<dbReference type="PANTHER" id="PTHR47843:SF5">
    <property type="entry name" value="BTB_POZ DOMAIN PROTEIN"/>
    <property type="match status" value="1"/>
</dbReference>
<evidence type="ECO:0000313" key="3">
    <source>
        <dbReference type="EMBL" id="KAB2569425.1"/>
    </source>
</evidence>
<feature type="domain" description="BTB" evidence="2">
    <location>
        <begin position="58"/>
        <end position="119"/>
    </location>
</feature>
<comment type="caution">
    <text evidence="3">The sequence shown here is derived from an EMBL/GenBank/DDBJ whole genome shotgun (WGS) entry which is preliminary data.</text>
</comment>
<name>A0A5N5CVQ3_9PEZI</name>
<dbReference type="InterPro" id="IPR000210">
    <property type="entry name" value="BTB/POZ_dom"/>
</dbReference>
<reference evidence="3 4" key="1">
    <citation type="journal article" date="2019" name="Sci. Rep.">
        <title>A multi-omics analysis of the grapevine pathogen Lasiodiplodia theobromae reveals that temperature affects the expression of virulence- and pathogenicity-related genes.</title>
        <authorList>
            <person name="Felix C."/>
            <person name="Meneses R."/>
            <person name="Goncalves M.F.M."/>
            <person name="Tilleman L."/>
            <person name="Duarte A.S."/>
            <person name="Jorrin-Novo J.V."/>
            <person name="Van de Peer Y."/>
            <person name="Deforce D."/>
            <person name="Van Nieuwerburgh F."/>
            <person name="Esteves A.C."/>
            <person name="Alves A."/>
        </authorList>
    </citation>
    <scope>NUCLEOTIDE SEQUENCE [LARGE SCALE GENOMIC DNA]</scope>
    <source>
        <strain evidence="3 4">LA-SOL3</strain>
    </source>
</reference>
<dbReference type="CDD" id="cd18186">
    <property type="entry name" value="BTB_POZ_ZBTB_KLHL-like"/>
    <property type="match status" value="1"/>
</dbReference>
<dbReference type="Pfam" id="PF00651">
    <property type="entry name" value="BTB"/>
    <property type="match status" value="1"/>
</dbReference>
<dbReference type="Proteomes" id="UP000325902">
    <property type="component" value="Unassembled WGS sequence"/>
</dbReference>
<dbReference type="PROSITE" id="PS50097">
    <property type="entry name" value="BTB"/>
    <property type="match status" value="1"/>
</dbReference>
<sequence>MDNSDWSLPSPDTYSHWSIPSSDTDLPPIMAPDNPHEDNDGRMLSKGMSKYFATGEFSDMKIKCGATVHAVHRIVVCSQSQFFANAMNQEHGFKEAQTNTVELNDDHPVTVKAMLDYMYLEKYSDLGFGDKLEERISLHIDVYAIADKLDIGGLRRHAASNIKDLMDLKTVSPEALADIIGISYEKTPENDKYLRPLLIKTVSDRIESLMDGTEFLTTMESVQGFSPALIETLVLFKPYRPCGRYYCPECLKEVYLVLPENEWGSENDEGTFCPNCGECQANSTWKDNRSDWAFM</sequence>
<dbReference type="PANTHER" id="PTHR47843">
    <property type="entry name" value="BTB DOMAIN-CONTAINING PROTEIN-RELATED"/>
    <property type="match status" value="1"/>
</dbReference>
<proteinExistence type="predicted"/>
<feature type="compositionally biased region" description="Polar residues" evidence="1">
    <location>
        <begin position="1"/>
        <end position="24"/>
    </location>
</feature>
<dbReference type="AlphaFoldDB" id="A0A5N5CVQ3"/>
<dbReference type="SUPFAM" id="SSF54695">
    <property type="entry name" value="POZ domain"/>
    <property type="match status" value="1"/>
</dbReference>
<feature type="region of interest" description="Disordered" evidence="1">
    <location>
        <begin position="1"/>
        <end position="39"/>
    </location>
</feature>
<dbReference type="InterPro" id="IPR011333">
    <property type="entry name" value="SKP1/BTB/POZ_sf"/>
</dbReference>
<accession>A0A5N5CVQ3</accession>
<dbReference type="EMBL" id="VCHE01000195">
    <property type="protein sequence ID" value="KAB2569425.1"/>
    <property type="molecule type" value="Genomic_DNA"/>
</dbReference>
<protein>
    <recommendedName>
        <fullName evidence="2">BTB domain-containing protein</fullName>
    </recommendedName>
</protein>
<evidence type="ECO:0000256" key="1">
    <source>
        <dbReference type="SAM" id="MobiDB-lite"/>
    </source>
</evidence>
<dbReference type="Gene3D" id="3.30.710.10">
    <property type="entry name" value="Potassium Channel Kv1.1, Chain A"/>
    <property type="match status" value="1"/>
</dbReference>
<organism evidence="3 4">
    <name type="scientific">Lasiodiplodia theobromae</name>
    <dbReference type="NCBI Taxonomy" id="45133"/>
    <lineage>
        <taxon>Eukaryota</taxon>
        <taxon>Fungi</taxon>
        <taxon>Dikarya</taxon>
        <taxon>Ascomycota</taxon>
        <taxon>Pezizomycotina</taxon>
        <taxon>Dothideomycetes</taxon>
        <taxon>Dothideomycetes incertae sedis</taxon>
        <taxon>Botryosphaeriales</taxon>
        <taxon>Botryosphaeriaceae</taxon>
        <taxon>Lasiodiplodia</taxon>
    </lineage>
</organism>
<gene>
    <name evidence="3" type="ORF">DBV05_g11899</name>
</gene>
<dbReference type="OrthoDB" id="6359816at2759"/>
<dbReference type="SMART" id="SM00225">
    <property type="entry name" value="BTB"/>
    <property type="match status" value="1"/>
</dbReference>
<keyword evidence="4" id="KW-1185">Reference proteome</keyword>